<evidence type="ECO:0000256" key="3">
    <source>
        <dbReference type="ARBA" id="ARBA00008184"/>
    </source>
</evidence>
<keyword evidence="8 9" id="KW-0234">DNA repair</keyword>
<dbReference type="GO" id="GO:0005737">
    <property type="term" value="C:cytoplasm"/>
    <property type="evidence" value="ECO:0007669"/>
    <property type="project" value="UniProtKB-SubCell"/>
</dbReference>
<dbReference type="Proteomes" id="UP000297972">
    <property type="component" value="Unassembled WGS sequence"/>
</dbReference>
<organism evidence="13 14">
    <name type="scientific">Paracoccus liaowanqingii</name>
    <dbReference type="NCBI Taxonomy" id="2560053"/>
    <lineage>
        <taxon>Bacteria</taxon>
        <taxon>Pseudomonadati</taxon>
        <taxon>Pseudomonadota</taxon>
        <taxon>Alphaproteobacteria</taxon>
        <taxon>Rhodobacterales</taxon>
        <taxon>Paracoccaceae</taxon>
        <taxon>Paracoccus</taxon>
    </lineage>
</organism>
<gene>
    <name evidence="9" type="primary">ung</name>
    <name evidence="13" type="ORF">E4L95_23270</name>
</gene>
<evidence type="ECO:0000256" key="1">
    <source>
        <dbReference type="ARBA" id="ARBA00001400"/>
    </source>
</evidence>
<evidence type="ECO:0000256" key="8">
    <source>
        <dbReference type="ARBA" id="ARBA00023204"/>
    </source>
</evidence>
<evidence type="ECO:0000256" key="11">
    <source>
        <dbReference type="RuleBase" id="RU003780"/>
    </source>
</evidence>
<dbReference type="SMART" id="SM00986">
    <property type="entry name" value="UDG"/>
    <property type="match status" value="1"/>
</dbReference>
<dbReference type="SUPFAM" id="SSF52141">
    <property type="entry name" value="Uracil-DNA glycosylase-like"/>
    <property type="match status" value="1"/>
</dbReference>
<dbReference type="RefSeq" id="WP_135819510.1">
    <property type="nucleotide sequence ID" value="NZ_SRPG01000593.1"/>
</dbReference>
<keyword evidence="7 9" id="KW-0378">Hydrolase</keyword>
<reference evidence="13 14" key="1">
    <citation type="submission" date="2019-03" db="EMBL/GenBank/DDBJ databases">
        <authorList>
            <person name="Li J."/>
        </authorList>
    </citation>
    <scope>NUCLEOTIDE SEQUENCE [LARGE SCALE GENOMIC DNA]</scope>
    <source>
        <strain evidence="13 14">3058</strain>
    </source>
</reference>
<evidence type="ECO:0000256" key="2">
    <source>
        <dbReference type="ARBA" id="ARBA00002631"/>
    </source>
</evidence>
<dbReference type="InterPro" id="IPR002043">
    <property type="entry name" value="UDG_fam1"/>
</dbReference>
<dbReference type="PANTHER" id="PTHR11264">
    <property type="entry name" value="URACIL-DNA GLYCOSYLASE"/>
    <property type="match status" value="1"/>
</dbReference>
<evidence type="ECO:0000256" key="9">
    <source>
        <dbReference type="HAMAP-Rule" id="MF_00148"/>
    </source>
</evidence>
<dbReference type="PROSITE" id="PS00130">
    <property type="entry name" value="U_DNA_GLYCOSYLASE"/>
    <property type="match status" value="1"/>
</dbReference>
<proteinExistence type="inferred from homology"/>
<dbReference type="EC" id="3.2.2.27" evidence="4 9"/>
<dbReference type="InterPro" id="IPR036895">
    <property type="entry name" value="Uracil-DNA_glycosylase-like_sf"/>
</dbReference>
<accession>A0A4Z1B890</accession>
<dbReference type="OrthoDB" id="9804372at2"/>
<protein>
    <recommendedName>
        <fullName evidence="5 9">Uracil-DNA glycosylase</fullName>
        <shortName evidence="9">UDG</shortName>
        <ecNumber evidence="4 9">3.2.2.27</ecNumber>
    </recommendedName>
</protein>
<dbReference type="SMART" id="SM00987">
    <property type="entry name" value="UreE_C"/>
    <property type="match status" value="1"/>
</dbReference>
<comment type="function">
    <text evidence="2 9 11">Excises uracil residues from the DNA which can arise as a result of misincorporation of dUMP residues by DNA polymerase or due to deamination of cytosine.</text>
</comment>
<dbReference type="InterPro" id="IPR005122">
    <property type="entry name" value="Uracil-DNA_glycosylase-like"/>
</dbReference>
<keyword evidence="13" id="KW-0326">Glycosidase</keyword>
<evidence type="ECO:0000259" key="12">
    <source>
        <dbReference type="SMART" id="SM00986"/>
    </source>
</evidence>
<dbReference type="EMBL" id="SRPG01000593">
    <property type="protein sequence ID" value="TGN36032.1"/>
    <property type="molecule type" value="Genomic_DNA"/>
</dbReference>
<evidence type="ECO:0000256" key="7">
    <source>
        <dbReference type="ARBA" id="ARBA00022801"/>
    </source>
</evidence>
<comment type="similarity">
    <text evidence="3 9 11">Belongs to the uracil-DNA glycosylase (UDG) superfamily. UNG family.</text>
</comment>
<dbReference type="NCBIfam" id="NF003588">
    <property type="entry name" value="PRK05254.1-1"/>
    <property type="match status" value="1"/>
</dbReference>
<feature type="domain" description="Uracil-DNA glycosylase-like" evidence="12">
    <location>
        <begin position="40"/>
        <end position="198"/>
    </location>
</feature>
<keyword evidence="9" id="KW-0963">Cytoplasm</keyword>
<comment type="subcellular location">
    <subcellularLocation>
        <location evidence="9">Cytoplasm</location>
    </subcellularLocation>
</comment>
<name>A0A4Z1B890_9RHOB</name>
<dbReference type="AlphaFoldDB" id="A0A4Z1B890"/>
<dbReference type="GO" id="GO:0004844">
    <property type="term" value="F:uracil DNA N-glycosylase activity"/>
    <property type="evidence" value="ECO:0007669"/>
    <property type="project" value="UniProtKB-UniRule"/>
</dbReference>
<comment type="caution">
    <text evidence="13">The sequence shown here is derived from an EMBL/GenBank/DDBJ whole genome shotgun (WGS) entry which is preliminary data.</text>
</comment>
<evidence type="ECO:0000313" key="13">
    <source>
        <dbReference type="EMBL" id="TGN36032.1"/>
    </source>
</evidence>
<evidence type="ECO:0000256" key="5">
    <source>
        <dbReference type="ARBA" id="ARBA00018429"/>
    </source>
</evidence>
<dbReference type="CDD" id="cd10027">
    <property type="entry name" value="UDG-F1-like"/>
    <property type="match status" value="1"/>
</dbReference>
<dbReference type="HAMAP" id="MF_00148">
    <property type="entry name" value="UDG"/>
    <property type="match status" value="1"/>
</dbReference>
<dbReference type="Gene3D" id="3.40.470.10">
    <property type="entry name" value="Uracil-DNA glycosylase-like domain"/>
    <property type="match status" value="1"/>
</dbReference>
<evidence type="ECO:0000313" key="14">
    <source>
        <dbReference type="Proteomes" id="UP000297972"/>
    </source>
</evidence>
<evidence type="ECO:0000256" key="10">
    <source>
        <dbReference type="PROSITE-ProRule" id="PRU10072"/>
    </source>
</evidence>
<dbReference type="GO" id="GO:0097510">
    <property type="term" value="P:base-excision repair, AP site formation via deaminated base removal"/>
    <property type="evidence" value="ECO:0007669"/>
    <property type="project" value="TreeGrafter"/>
</dbReference>
<dbReference type="InterPro" id="IPR018085">
    <property type="entry name" value="Ura-DNA_Glyclase_AS"/>
</dbReference>
<dbReference type="PANTHER" id="PTHR11264:SF0">
    <property type="entry name" value="URACIL-DNA GLYCOSYLASE"/>
    <property type="match status" value="1"/>
</dbReference>
<sequence>MIPPQPWAHLPFFTEVWPGLRDRLPPDFLPGPDRLFAALEATAPQDTRVVILGQDPYPTPGHANGLAFSVTPQTPLPRSLKNIFTELRDDIGATPATGDLSPWVRQGVLLLNSALSVLPGQAGAHARWGWDRLAREAVAEAQRHQPLAFLLWGAHAQKTLKDLPRPQDLVIATAHPSPLSARRGFFGSRPFSRINDWLTAQGARPIDWTG</sequence>
<evidence type="ECO:0000256" key="4">
    <source>
        <dbReference type="ARBA" id="ARBA00012030"/>
    </source>
</evidence>
<dbReference type="NCBIfam" id="TIGR00628">
    <property type="entry name" value="ung"/>
    <property type="match status" value="1"/>
</dbReference>
<evidence type="ECO:0000256" key="6">
    <source>
        <dbReference type="ARBA" id="ARBA00022763"/>
    </source>
</evidence>
<dbReference type="Pfam" id="PF03167">
    <property type="entry name" value="UDG"/>
    <property type="match status" value="1"/>
</dbReference>
<dbReference type="NCBIfam" id="NF003592">
    <property type="entry name" value="PRK05254.1-5"/>
    <property type="match status" value="1"/>
</dbReference>
<comment type="catalytic activity">
    <reaction evidence="1 9 11">
        <text>Hydrolyzes single-stranded DNA or mismatched double-stranded DNA and polynucleotides, releasing free uracil.</text>
        <dbReference type="EC" id="3.2.2.27"/>
    </reaction>
</comment>
<keyword evidence="14" id="KW-1185">Reference proteome</keyword>
<feature type="active site" description="Proton acceptor" evidence="9 10">
    <location>
        <position position="55"/>
    </location>
</feature>
<keyword evidence="6 9" id="KW-0227">DNA damage</keyword>